<proteinExistence type="predicted"/>
<name>A0A6V8KEP1_9ACTN</name>
<keyword evidence="3 7" id="KW-0812">Transmembrane</keyword>
<feature type="transmembrane region" description="Helical" evidence="8">
    <location>
        <begin position="31"/>
        <end position="50"/>
    </location>
</feature>
<feature type="transmembrane region" description="Helical" evidence="8">
    <location>
        <begin position="279"/>
        <end position="300"/>
    </location>
</feature>
<feature type="domain" description="NADH:quinone oxidoreductase/Mrp antiporter transmembrane" evidence="9">
    <location>
        <begin position="127"/>
        <end position="424"/>
    </location>
</feature>
<dbReference type="PANTHER" id="PTHR42682">
    <property type="entry name" value="HYDROGENASE-4 COMPONENT F"/>
    <property type="match status" value="1"/>
</dbReference>
<dbReference type="EMBL" id="BLPF01000002">
    <property type="protein sequence ID" value="GFJ81910.1"/>
    <property type="molecule type" value="Genomic_DNA"/>
</dbReference>
<evidence type="ECO:0000256" key="3">
    <source>
        <dbReference type="ARBA" id="ARBA00022692"/>
    </source>
</evidence>
<evidence type="ECO:0000256" key="2">
    <source>
        <dbReference type="ARBA" id="ARBA00022475"/>
    </source>
</evidence>
<keyword evidence="2" id="KW-1003">Cell membrane</keyword>
<dbReference type="PRINTS" id="PR01437">
    <property type="entry name" value="NUOXDRDTASE4"/>
</dbReference>
<keyword evidence="11" id="KW-1185">Reference proteome</keyword>
<evidence type="ECO:0000256" key="7">
    <source>
        <dbReference type="RuleBase" id="RU000320"/>
    </source>
</evidence>
<protein>
    <submittedName>
        <fullName evidence="10">Hydrogenase HycQ</fullName>
    </submittedName>
</protein>
<dbReference type="InterPro" id="IPR052175">
    <property type="entry name" value="ComplexI-like_HydComp"/>
</dbReference>
<dbReference type="InterPro" id="IPR001750">
    <property type="entry name" value="ND/Mrp_TM"/>
</dbReference>
<evidence type="ECO:0000259" key="9">
    <source>
        <dbReference type="Pfam" id="PF00361"/>
    </source>
</evidence>
<reference evidence="10 11" key="2">
    <citation type="submission" date="2020-03" db="EMBL/GenBank/DDBJ databases">
        <authorList>
            <person name="Ichikawa N."/>
            <person name="Kimura A."/>
            <person name="Kitahashi Y."/>
            <person name="Uohara A."/>
        </authorList>
    </citation>
    <scope>NUCLEOTIDE SEQUENCE [LARGE SCALE GENOMIC DNA]</scope>
    <source>
        <strain evidence="10 11">NBRC 108639</strain>
    </source>
</reference>
<comment type="subcellular location">
    <subcellularLocation>
        <location evidence="1">Cell membrane</location>
        <topology evidence="1">Multi-pass membrane protein</topology>
    </subcellularLocation>
    <subcellularLocation>
        <location evidence="7">Membrane</location>
        <topology evidence="7">Multi-pass membrane protein</topology>
    </subcellularLocation>
</comment>
<feature type="transmembrane region" description="Helical" evidence="8">
    <location>
        <begin position="377"/>
        <end position="395"/>
    </location>
</feature>
<gene>
    <name evidence="10" type="primary">hycQ</name>
    <name evidence="10" type="ORF">Phou_060900</name>
</gene>
<evidence type="ECO:0000256" key="1">
    <source>
        <dbReference type="ARBA" id="ARBA00004651"/>
    </source>
</evidence>
<feature type="transmembrane region" description="Helical" evidence="8">
    <location>
        <begin position="110"/>
        <end position="127"/>
    </location>
</feature>
<feature type="transmembrane region" description="Helical" evidence="8">
    <location>
        <begin position="133"/>
        <end position="151"/>
    </location>
</feature>
<accession>A0A6V8KEP1</accession>
<dbReference type="RefSeq" id="WP_173061719.1">
    <property type="nucleotide sequence ID" value="NZ_BAABGO010000052.1"/>
</dbReference>
<dbReference type="InterPro" id="IPR003918">
    <property type="entry name" value="NADH_UbQ_OxRdtase"/>
</dbReference>
<organism evidence="10 11">
    <name type="scientific">Phytohabitans houttuyneae</name>
    <dbReference type="NCBI Taxonomy" id="1076126"/>
    <lineage>
        <taxon>Bacteria</taxon>
        <taxon>Bacillati</taxon>
        <taxon>Actinomycetota</taxon>
        <taxon>Actinomycetes</taxon>
        <taxon>Micromonosporales</taxon>
        <taxon>Micromonosporaceae</taxon>
    </lineage>
</organism>
<evidence type="ECO:0000256" key="5">
    <source>
        <dbReference type="ARBA" id="ARBA00023002"/>
    </source>
</evidence>
<dbReference type="GO" id="GO:0005886">
    <property type="term" value="C:plasma membrane"/>
    <property type="evidence" value="ECO:0007669"/>
    <property type="project" value="UniProtKB-SubCell"/>
</dbReference>
<sequence length="503" mass="50786">MTEALDVFALHLPLAAPLAAAAVAALRGRAVAAWAGVAAAVGILAAAVWLARTVHAGQQVGYGLLRADALTAFMLIVIGAVAAIACWAGVHHLAAEAAAGAATAGTARRYLILVQLFLAAMSLAVLADNLGLLWVAVEATTIVTAFLVGHRRSRASVEAAWKYVVLCSIGIAVAFLGTVCVYAAAVAAGGHGAAALDWTYLTGHAAGLDADLIRLATGLVLVGFGTKAGLAPMHAWLPDAHSQAPAPVSALMSGVLLSVAFYAIWRYKAITDSVIGPGYTRTLLLVAALASIAAAALLLISQRDYKRMLAYSSIEHMGLVALGTATGSRLAITAVLVHVLGHGLSKAVAFCGAGQLLRLSGSSRIAAVRGLSARRPALAVVFGLALLALLGLPPFSLFASELGIARAGLAAGQGWAVAATFALVLVAFAAIVRHSTGILLGPPDPATQEPATQEPATAPTLAARPAAIVPLAVGLAAAAALGISLGPLNELLQTATDIIVQDR</sequence>
<reference evidence="10 11" key="1">
    <citation type="submission" date="2020-03" db="EMBL/GenBank/DDBJ databases">
        <title>Whole genome shotgun sequence of Phytohabitans houttuyneae NBRC 108639.</title>
        <authorList>
            <person name="Komaki H."/>
            <person name="Tamura T."/>
        </authorList>
    </citation>
    <scope>NUCLEOTIDE SEQUENCE [LARGE SCALE GENOMIC DNA]</scope>
    <source>
        <strain evidence="10 11">NBRC 108639</strain>
    </source>
</reference>
<keyword evidence="6 8" id="KW-0472">Membrane</keyword>
<feature type="transmembrane region" description="Helical" evidence="8">
    <location>
        <begin position="6"/>
        <end position="26"/>
    </location>
</feature>
<keyword evidence="5" id="KW-0560">Oxidoreductase</keyword>
<feature type="transmembrane region" description="Helical" evidence="8">
    <location>
        <begin position="163"/>
        <end position="192"/>
    </location>
</feature>
<evidence type="ECO:0000313" key="10">
    <source>
        <dbReference type="EMBL" id="GFJ81910.1"/>
    </source>
</evidence>
<dbReference type="Pfam" id="PF00361">
    <property type="entry name" value="Proton_antipo_M"/>
    <property type="match status" value="1"/>
</dbReference>
<dbReference type="GO" id="GO:0042773">
    <property type="term" value="P:ATP synthesis coupled electron transport"/>
    <property type="evidence" value="ECO:0007669"/>
    <property type="project" value="InterPro"/>
</dbReference>
<evidence type="ECO:0000256" key="6">
    <source>
        <dbReference type="ARBA" id="ARBA00023136"/>
    </source>
</evidence>
<dbReference type="Proteomes" id="UP000482800">
    <property type="component" value="Unassembled WGS sequence"/>
</dbReference>
<dbReference type="GO" id="GO:0008137">
    <property type="term" value="F:NADH dehydrogenase (ubiquinone) activity"/>
    <property type="evidence" value="ECO:0007669"/>
    <property type="project" value="InterPro"/>
</dbReference>
<feature type="transmembrane region" description="Helical" evidence="8">
    <location>
        <begin position="415"/>
        <end position="432"/>
    </location>
</feature>
<evidence type="ECO:0000256" key="4">
    <source>
        <dbReference type="ARBA" id="ARBA00022989"/>
    </source>
</evidence>
<dbReference type="GO" id="GO:0016491">
    <property type="term" value="F:oxidoreductase activity"/>
    <property type="evidence" value="ECO:0007669"/>
    <property type="project" value="UniProtKB-KW"/>
</dbReference>
<comment type="caution">
    <text evidence="10">The sequence shown here is derived from an EMBL/GenBank/DDBJ whole genome shotgun (WGS) entry which is preliminary data.</text>
</comment>
<keyword evidence="4 8" id="KW-1133">Transmembrane helix</keyword>
<dbReference type="AlphaFoldDB" id="A0A6V8KEP1"/>
<feature type="transmembrane region" description="Helical" evidence="8">
    <location>
        <begin position="70"/>
        <end position="90"/>
    </location>
</feature>
<evidence type="ECO:0000256" key="8">
    <source>
        <dbReference type="SAM" id="Phobius"/>
    </source>
</evidence>
<evidence type="ECO:0000313" key="11">
    <source>
        <dbReference type="Proteomes" id="UP000482800"/>
    </source>
</evidence>
<feature type="transmembrane region" description="Helical" evidence="8">
    <location>
        <begin position="248"/>
        <end position="267"/>
    </location>
</feature>
<dbReference type="PANTHER" id="PTHR42682:SF5">
    <property type="entry name" value="HYDROGENASE-4 COMPONENT F"/>
    <property type="match status" value="1"/>
</dbReference>